<dbReference type="SMART" id="SM00516">
    <property type="entry name" value="SEC14"/>
    <property type="match status" value="1"/>
</dbReference>
<dbReference type="InterPro" id="IPR036273">
    <property type="entry name" value="CRAL/TRIO_N_dom_sf"/>
</dbReference>
<dbReference type="Gene3D" id="3.40.525.10">
    <property type="entry name" value="CRAL-TRIO lipid binding domain"/>
    <property type="match status" value="1"/>
</dbReference>
<name>A0ABM0MR74_SACKO</name>
<reference evidence="3" key="1">
    <citation type="submission" date="2025-08" db="UniProtKB">
        <authorList>
            <consortium name="RefSeq"/>
        </authorList>
    </citation>
    <scope>IDENTIFICATION</scope>
    <source>
        <tissue evidence="3">Testes</tissue>
    </source>
</reference>
<dbReference type="CDD" id="cd00170">
    <property type="entry name" value="SEC14"/>
    <property type="match status" value="1"/>
</dbReference>
<dbReference type="Gene3D" id="1.10.8.20">
    <property type="entry name" value="N-terminal domain of phosphatidylinositol transfer protein sec14p"/>
    <property type="match status" value="1"/>
</dbReference>
<sequence length="323" mass="37841">MALWNDQLMTETQVKARKELNENPRTLLSNIQEVRDLIVTRPDINFTRTDDDFIRRFLRARKYDIVEAFKVYARYFEYRQHNKLMFTNFSTSDPEIRQALIDGFPSVLENHDHFGRKILILNAANWETWRYPYVHILRALLLSLEYLIQDQEIQVHGFVIIIDWTAFTFKQAARLSPALMKLTIEGLQDCFPARYAGIHFVNQPWYVEAAFTICRPFLKQTTKEKIFLHGNNLTTLHHHIHKEILPTELAGLMPAYNIERFAREIIESGFELTFGGGTVPYDRTAQTGAMNRSLSVPLPNENYDDTNNQDKEGCNMDFLLKFD</sequence>
<dbReference type="SUPFAM" id="SSF52087">
    <property type="entry name" value="CRAL/TRIO domain"/>
    <property type="match status" value="1"/>
</dbReference>
<keyword evidence="2" id="KW-1185">Reference proteome</keyword>
<dbReference type="GeneID" id="100367543"/>
<dbReference type="InterPro" id="IPR011074">
    <property type="entry name" value="CRAL/TRIO_N_dom"/>
</dbReference>
<dbReference type="Proteomes" id="UP000694865">
    <property type="component" value="Unplaced"/>
</dbReference>
<dbReference type="PRINTS" id="PR00180">
    <property type="entry name" value="CRETINALDHBP"/>
</dbReference>
<protein>
    <submittedName>
        <fullName evidence="3">Clavesin-2-like</fullName>
    </submittedName>
</protein>
<dbReference type="PROSITE" id="PS50191">
    <property type="entry name" value="CRAL_TRIO"/>
    <property type="match status" value="1"/>
</dbReference>
<dbReference type="PANTHER" id="PTHR10174:SF208">
    <property type="entry name" value="CRAL-TRIO DOMAIN-CONTAINING PROTEIN DDB_G0278031"/>
    <property type="match status" value="1"/>
</dbReference>
<feature type="domain" description="CRAL-TRIO" evidence="1">
    <location>
        <begin position="96"/>
        <end position="257"/>
    </location>
</feature>
<dbReference type="RefSeq" id="XP_006822515.1">
    <property type="nucleotide sequence ID" value="XM_006822452.1"/>
</dbReference>
<dbReference type="PANTHER" id="PTHR10174">
    <property type="entry name" value="ALPHA-TOCOPHEROL TRANSFER PROTEIN-RELATED"/>
    <property type="match status" value="1"/>
</dbReference>
<organism evidence="2 3">
    <name type="scientific">Saccoglossus kowalevskii</name>
    <name type="common">Acorn worm</name>
    <dbReference type="NCBI Taxonomy" id="10224"/>
    <lineage>
        <taxon>Eukaryota</taxon>
        <taxon>Metazoa</taxon>
        <taxon>Hemichordata</taxon>
        <taxon>Enteropneusta</taxon>
        <taxon>Harrimaniidae</taxon>
        <taxon>Saccoglossus</taxon>
    </lineage>
</organism>
<evidence type="ECO:0000313" key="2">
    <source>
        <dbReference type="Proteomes" id="UP000694865"/>
    </source>
</evidence>
<gene>
    <name evidence="3" type="primary">LOC100367543</name>
</gene>
<evidence type="ECO:0000259" key="1">
    <source>
        <dbReference type="PROSITE" id="PS50191"/>
    </source>
</evidence>
<dbReference type="Pfam" id="PF00650">
    <property type="entry name" value="CRAL_TRIO"/>
    <property type="match status" value="1"/>
</dbReference>
<dbReference type="InterPro" id="IPR036865">
    <property type="entry name" value="CRAL-TRIO_dom_sf"/>
</dbReference>
<dbReference type="InterPro" id="IPR001251">
    <property type="entry name" value="CRAL-TRIO_dom"/>
</dbReference>
<dbReference type="SUPFAM" id="SSF46938">
    <property type="entry name" value="CRAL/TRIO N-terminal domain"/>
    <property type="match status" value="1"/>
</dbReference>
<evidence type="ECO:0000313" key="3">
    <source>
        <dbReference type="RefSeq" id="XP_006822515.1"/>
    </source>
</evidence>
<dbReference type="SMART" id="SM01100">
    <property type="entry name" value="CRAL_TRIO_N"/>
    <property type="match status" value="1"/>
</dbReference>
<proteinExistence type="predicted"/>
<accession>A0ABM0MR74</accession>